<protein>
    <submittedName>
        <fullName evidence="1">CLUMA_CG018427, isoform A</fullName>
    </submittedName>
</protein>
<sequence>MNVHRMKKKTSSSSKMLLVKFVNGLRKKSTYRNAAASLSGKIMMKRHDLCLVNYSFISNRFHVVEFLEI</sequence>
<organism evidence="1 2">
    <name type="scientific">Clunio marinus</name>
    <dbReference type="NCBI Taxonomy" id="568069"/>
    <lineage>
        <taxon>Eukaryota</taxon>
        <taxon>Metazoa</taxon>
        <taxon>Ecdysozoa</taxon>
        <taxon>Arthropoda</taxon>
        <taxon>Hexapoda</taxon>
        <taxon>Insecta</taxon>
        <taxon>Pterygota</taxon>
        <taxon>Neoptera</taxon>
        <taxon>Endopterygota</taxon>
        <taxon>Diptera</taxon>
        <taxon>Nematocera</taxon>
        <taxon>Chironomoidea</taxon>
        <taxon>Chironomidae</taxon>
        <taxon>Clunio</taxon>
    </lineage>
</organism>
<gene>
    <name evidence="1" type="ORF">CLUMA_CG018427</name>
</gene>
<evidence type="ECO:0000313" key="2">
    <source>
        <dbReference type="Proteomes" id="UP000183832"/>
    </source>
</evidence>
<dbReference type="Proteomes" id="UP000183832">
    <property type="component" value="Unassembled WGS sequence"/>
</dbReference>
<dbReference type="EMBL" id="CVRI01000064">
    <property type="protein sequence ID" value="CRL05637.1"/>
    <property type="molecule type" value="Genomic_DNA"/>
</dbReference>
<evidence type="ECO:0000313" key="1">
    <source>
        <dbReference type="EMBL" id="CRL05637.1"/>
    </source>
</evidence>
<reference evidence="1 2" key="1">
    <citation type="submission" date="2015-04" db="EMBL/GenBank/DDBJ databases">
        <authorList>
            <person name="Syromyatnikov M.Y."/>
            <person name="Popov V.N."/>
        </authorList>
    </citation>
    <scope>NUCLEOTIDE SEQUENCE [LARGE SCALE GENOMIC DNA]</scope>
</reference>
<name>A0A1J1IZK0_9DIPT</name>
<accession>A0A1J1IZK0</accession>
<proteinExistence type="predicted"/>
<keyword evidence="2" id="KW-1185">Reference proteome</keyword>
<dbReference type="AlphaFoldDB" id="A0A1J1IZK0"/>